<dbReference type="Gene3D" id="3.30.300.30">
    <property type="match status" value="1"/>
</dbReference>
<feature type="compositionally biased region" description="Low complexity" evidence="2">
    <location>
        <begin position="437"/>
        <end position="451"/>
    </location>
</feature>
<dbReference type="PROSITE" id="PS00455">
    <property type="entry name" value="AMP_BINDING"/>
    <property type="match status" value="1"/>
</dbReference>
<keyword evidence="6" id="KW-1185">Reference proteome</keyword>
<dbReference type="eggNOG" id="COG0318">
    <property type="taxonomic scope" value="Bacteria"/>
</dbReference>
<dbReference type="AlphaFoldDB" id="F5XLQ5"/>
<gene>
    <name evidence="5" type="primary">menE</name>
    <name evidence="5" type="ordered locus">MLP_07700</name>
</gene>
<sequence length="451" mass="46849">MTGPGARSTTSGRRLQLATGITEVLTSLRRSLSGGEEVVTAPLPPSGPERRQTCAMLQPGLPITEPDAAAIVATSGSTGRPRGVVLSRSALIASADATAARLGGYGSWVLALPAHYVAGLMVLVRAVCGGRPVHPVDGRLAGLPYLVEHELSLTEGPTYTALVPTQLSRALADPVLTNALTRFDAVLLGGAAADPSLLERASTAGIRVVTTYGMSETCGGCVYDGLPLDGVSVTTDNRGRISIGGPTLFSGYRLDPAATADVLVDGRLRTRDRGQWVGNRLTVLGRLDDIVISGGMNVDLATVERAVRSWVAETGRNDGLTEPTAGAGAMNTVSDAAVVGVPHPEWGTEVVAVVETGQRPRLVQDPRPDSAVPATRGGRLSLSALRHSLSAELPHYALPRRLLIQTLPRTSGGKIDRRRLVADLSAPAVSEPTVGDPAASEPTFSEPSEST</sequence>
<accession>F5XLQ5</accession>
<dbReference type="InterPro" id="IPR042099">
    <property type="entry name" value="ANL_N_sf"/>
</dbReference>
<evidence type="ECO:0000313" key="5">
    <source>
        <dbReference type="EMBL" id="BAK33784.1"/>
    </source>
</evidence>
<dbReference type="InterPro" id="IPR000873">
    <property type="entry name" value="AMP-dep_synth/lig_dom"/>
</dbReference>
<dbReference type="Pfam" id="PF00501">
    <property type="entry name" value="AMP-binding"/>
    <property type="match status" value="1"/>
</dbReference>
<dbReference type="EMBL" id="AP012204">
    <property type="protein sequence ID" value="BAK33784.1"/>
    <property type="molecule type" value="Genomic_DNA"/>
</dbReference>
<name>F5XLQ5_MICPN</name>
<proteinExistence type="inferred from homology"/>
<dbReference type="PANTHER" id="PTHR43201">
    <property type="entry name" value="ACYL-COA SYNTHETASE"/>
    <property type="match status" value="1"/>
</dbReference>
<dbReference type="InterPro" id="IPR045851">
    <property type="entry name" value="AMP-bd_C_sf"/>
</dbReference>
<feature type="region of interest" description="Disordered" evidence="2">
    <location>
        <begin position="425"/>
        <end position="451"/>
    </location>
</feature>
<evidence type="ECO:0000256" key="2">
    <source>
        <dbReference type="SAM" id="MobiDB-lite"/>
    </source>
</evidence>
<dbReference type="Gene3D" id="3.40.50.12780">
    <property type="entry name" value="N-terminal domain of ligase-like"/>
    <property type="match status" value="1"/>
</dbReference>
<dbReference type="SUPFAM" id="SSF56801">
    <property type="entry name" value="Acetyl-CoA synthetase-like"/>
    <property type="match status" value="1"/>
</dbReference>
<dbReference type="Pfam" id="PF13193">
    <property type="entry name" value="AMP-binding_C"/>
    <property type="match status" value="1"/>
</dbReference>
<reference evidence="5 6" key="1">
    <citation type="submission" date="2011-05" db="EMBL/GenBank/DDBJ databases">
        <title>Whole genome sequence of Microlunatus phosphovorus NM-1.</title>
        <authorList>
            <person name="Hosoyama A."/>
            <person name="Sasaki K."/>
            <person name="Harada T."/>
            <person name="Igarashi R."/>
            <person name="Kawakoshi A."/>
            <person name="Sasagawa M."/>
            <person name="Fukada J."/>
            <person name="Nakamura S."/>
            <person name="Katano Y."/>
            <person name="Hanada S."/>
            <person name="Kamagata Y."/>
            <person name="Nakamura N."/>
            <person name="Yamazaki S."/>
            <person name="Fujita N."/>
        </authorList>
    </citation>
    <scope>NUCLEOTIDE SEQUENCE [LARGE SCALE GENOMIC DNA]</scope>
    <source>
        <strain evidence="6">ATCC 700054 / DSM 10555 / JCM 9379 / NBRC 101784 / NCIMB 13414 / VKM Ac-1990 / NM-1</strain>
    </source>
</reference>
<dbReference type="EC" id="6.2.1.26" evidence="5"/>
<dbReference type="GO" id="GO:0031956">
    <property type="term" value="F:medium-chain fatty acid-CoA ligase activity"/>
    <property type="evidence" value="ECO:0007669"/>
    <property type="project" value="TreeGrafter"/>
</dbReference>
<dbReference type="PANTHER" id="PTHR43201:SF8">
    <property type="entry name" value="ACYL-COA SYNTHETASE FAMILY MEMBER 3"/>
    <property type="match status" value="1"/>
</dbReference>
<comment type="similarity">
    <text evidence="1">Belongs to the ATP-dependent AMP-binding enzyme family.</text>
</comment>
<evidence type="ECO:0000313" key="6">
    <source>
        <dbReference type="Proteomes" id="UP000007947"/>
    </source>
</evidence>
<keyword evidence="5" id="KW-0436">Ligase</keyword>
<dbReference type="InterPro" id="IPR025110">
    <property type="entry name" value="AMP-bd_C"/>
</dbReference>
<evidence type="ECO:0000259" key="4">
    <source>
        <dbReference type="Pfam" id="PF13193"/>
    </source>
</evidence>
<dbReference type="GO" id="GO:0006631">
    <property type="term" value="P:fatty acid metabolic process"/>
    <property type="evidence" value="ECO:0007669"/>
    <property type="project" value="TreeGrafter"/>
</dbReference>
<dbReference type="KEGG" id="mph:MLP_07700"/>
<dbReference type="Proteomes" id="UP000007947">
    <property type="component" value="Chromosome"/>
</dbReference>
<dbReference type="HOGENOM" id="CLU_000022_59_3_11"/>
<protein>
    <submittedName>
        <fullName evidence="5">O-succinylbenzoate--CoA ligase</fullName>
        <ecNumber evidence="5">6.2.1.26</ecNumber>
    </submittedName>
</protein>
<evidence type="ECO:0000259" key="3">
    <source>
        <dbReference type="Pfam" id="PF00501"/>
    </source>
</evidence>
<organism evidence="5 6">
    <name type="scientific">Microlunatus phosphovorus (strain ATCC 700054 / DSM 10555 / JCM 9379 / NBRC 101784 / NCIMB 13414 / VKM Ac-1990 / NM-1)</name>
    <dbReference type="NCBI Taxonomy" id="1032480"/>
    <lineage>
        <taxon>Bacteria</taxon>
        <taxon>Bacillati</taxon>
        <taxon>Actinomycetota</taxon>
        <taxon>Actinomycetes</taxon>
        <taxon>Propionibacteriales</taxon>
        <taxon>Propionibacteriaceae</taxon>
        <taxon>Microlunatus</taxon>
    </lineage>
</organism>
<dbReference type="InterPro" id="IPR020845">
    <property type="entry name" value="AMP-binding_CS"/>
</dbReference>
<dbReference type="RefSeq" id="WP_013861671.1">
    <property type="nucleotide sequence ID" value="NC_015635.1"/>
</dbReference>
<dbReference type="GO" id="GO:0008756">
    <property type="term" value="F:o-succinylbenzoate-CoA ligase activity"/>
    <property type="evidence" value="ECO:0007669"/>
    <property type="project" value="UniProtKB-EC"/>
</dbReference>
<dbReference type="OrthoDB" id="9803968at2"/>
<feature type="domain" description="AMP-binding enzyme C-terminal" evidence="4">
    <location>
        <begin position="330"/>
        <end position="414"/>
    </location>
</feature>
<dbReference type="STRING" id="1032480.MLP_07700"/>
<feature type="domain" description="AMP-dependent synthetase/ligase" evidence="3">
    <location>
        <begin position="60"/>
        <end position="232"/>
    </location>
</feature>
<evidence type="ECO:0000256" key="1">
    <source>
        <dbReference type="ARBA" id="ARBA00006432"/>
    </source>
</evidence>